<comment type="caution">
    <text evidence="1">The sequence shown here is derived from an EMBL/GenBank/DDBJ whole genome shotgun (WGS) entry which is preliminary data.</text>
</comment>
<name>A0A3D9S693_9BACL</name>
<gene>
    <name evidence="1" type="ORF">A8990_11542</name>
</gene>
<protein>
    <submittedName>
        <fullName evidence="1">Uncharacterized protein</fullName>
    </submittedName>
</protein>
<dbReference type="AlphaFoldDB" id="A0A3D9S693"/>
<sequence>MGIAKREGFFGIDSFSRSNPSKNLTFESSGETNVRFILENQEKCIVKMDTPTYNDIKSFLSCKETLH</sequence>
<evidence type="ECO:0000313" key="2">
    <source>
        <dbReference type="Proteomes" id="UP000256304"/>
    </source>
</evidence>
<proteinExistence type="predicted"/>
<evidence type="ECO:0000313" key="1">
    <source>
        <dbReference type="EMBL" id="REE84365.1"/>
    </source>
</evidence>
<reference evidence="1 2" key="1">
    <citation type="submission" date="2018-08" db="EMBL/GenBank/DDBJ databases">
        <title>Genomic Encyclopedia of Type Strains, Phase III (KMG-III): the genomes of soil and plant-associated and newly described type strains.</title>
        <authorList>
            <person name="Whitman W."/>
        </authorList>
    </citation>
    <scope>NUCLEOTIDE SEQUENCE [LARGE SCALE GENOMIC DNA]</scope>
    <source>
        <strain evidence="1 2">CGMCC 1.10966</strain>
    </source>
</reference>
<keyword evidence="2" id="KW-1185">Reference proteome</keyword>
<dbReference type="Proteomes" id="UP000256304">
    <property type="component" value="Unassembled WGS sequence"/>
</dbReference>
<dbReference type="EMBL" id="QTTN01000015">
    <property type="protein sequence ID" value="REE84365.1"/>
    <property type="molecule type" value="Genomic_DNA"/>
</dbReference>
<organism evidence="1 2">
    <name type="scientific">Paenibacillus taihuensis</name>
    <dbReference type="NCBI Taxonomy" id="1156355"/>
    <lineage>
        <taxon>Bacteria</taxon>
        <taxon>Bacillati</taxon>
        <taxon>Bacillota</taxon>
        <taxon>Bacilli</taxon>
        <taxon>Bacillales</taxon>
        <taxon>Paenibacillaceae</taxon>
        <taxon>Paenibacillus</taxon>
    </lineage>
</organism>
<accession>A0A3D9S693</accession>